<evidence type="ECO:0000313" key="3">
    <source>
        <dbReference type="Proteomes" id="UP000050863"/>
    </source>
</evidence>
<sequence length="96" mass="10140">MPSTRITALVLSACNAAFWIYTFRFVYAHADPKGTGFDMLPVMPFSIIFFALTLPGAIKAISGRGLGVALGLVLGATALNTIIFLALLSSYAAANR</sequence>
<organism evidence="2 3">
    <name type="scientific">Bradyrhizobium jicamae</name>
    <dbReference type="NCBI Taxonomy" id="280332"/>
    <lineage>
        <taxon>Bacteria</taxon>
        <taxon>Pseudomonadati</taxon>
        <taxon>Pseudomonadota</taxon>
        <taxon>Alphaproteobacteria</taxon>
        <taxon>Hyphomicrobiales</taxon>
        <taxon>Nitrobacteraceae</taxon>
        <taxon>Bradyrhizobium</taxon>
    </lineage>
</organism>
<keyword evidence="1" id="KW-0472">Membrane</keyword>
<dbReference type="AlphaFoldDB" id="A0A0R3KIH2"/>
<accession>A0A0R3KIH2</accession>
<name>A0A0R3KIH2_9BRAD</name>
<dbReference type="EMBL" id="LLXZ01000205">
    <property type="protein sequence ID" value="KRQ95622.1"/>
    <property type="molecule type" value="Genomic_DNA"/>
</dbReference>
<keyword evidence="1" id="KW-1133">Transmembrane helix</keyword>
<protein>
    <submittedName>
        <fullName evidence="2">Uncharacterized protein</fullName>
    </submittedName>
</protein>
<proteinExistence type="predicted"/>
<feature type="transmembrane region" description="Helical" evidence="1">
    <location>
        <begin position="6"/>
        <end position="27"/>
    </location>
</feature>
<feature type="transmembrane region" description="Helical" evidence="1">
    <location>
        <begin position="39"/>
        <end position="58"/>
    </location>
</feature>
<evidence type="ECO:0000256" key="1">
    <source>
        <dbReference type="SAM" id="Phobius"/>
    </source>
</evidence>
<feature type="transmembrane region" description="Helical" evidence="1">
    <location>
        <begin position="70"/>
        <end position="94"/>
    </location>
</feature>
<gene>
    <name evidence="2" type="ORF">CQ12_03265</name>
</gene>
<dbReference type="Proteomes" id="UP000050863">
    <property type="component" value="Unassembled WGS sequence"/>
</dbReference>
<evidence type="ECO:0000313" key="2">
    <source>
        <dbReference type="EMBL" id="KRQ95622.1"/>
    </source>
</evidence>
<reference evidence="2 3" key="1">
    <citation type="submission" date="2014-03" db="EMBL/GenBank/DDBJ databases">
        <title>Bradyrhizobium valentinum sp. nov., isolated from effective nodules of Lupinus mariae-josephae, a lupine endemic of basic-lime soils in Eastern Spain.</title>
        <authorList>
            <person name="Duran D."/>
            <person name="Rey L."/>
            <person name="Navarro A."/>
            <person name="Busquets A."/>
            <person name="Imperial J."/>
            <person name="Ruiz-Argueso T."/>
        </authorList>
    </citation>
    <scope>NUCLEOTIDE SEQUENCE [LARGE SCALE GENOMIC DNA]</scope>
    <source>
        <strain evidence="2 3">PAC68</strain>
    </source>
</reference>
<comment type="caution">
    <text evidence="2">The sequence shown here is derived from an EMBL/GenBank/DDBJ whole genome shotgun (WGS) entry which is preliminary data.</text>
</comment>
<keyword evidence="3" id="KW-1185">Reference proteome</keyword>
<keyword evidence="1" id="KW-0812">Transmembrane</keyword>